<dbReference type="EMBL" id="CAOQHR010000004">
    <property type="protein sequence ID" value="CAI6333011.1"/>
    <property type="molecule type" value="Genomic_DNA"/>
</dbReference>
<dbReference type="InterPro" id="IPR015943">
    <property type="entry name" value="WD40/YVTN_repeat-like_dom_sf"/>
</dbReference>
<dbReference type="PANTHER" id="PTHR19848">
    <property type="entry name" value="WD40 REPEAT PROTEIN"/>
    <property type="match status" value="1"/>
</dbReference>
<dbReference type="InterPro" id="IPR036322">
    <property type="entry name" value="WD40_repeat_dom_sf"/>
</dbReference>
<accession>A0A9W4UDP3</accession>
<dbReference type="Proteomes" id="UP001152607">
    <property type="component" value="Unassembled WGS sequence"/>
</dbReference>
<dbReference type="Gene3D" id="2.130.10.10">
    <property type="entry name" value="YVTN repeat-like/Quinoprotein amine dehydrogenase"/>
    <property type="match status" value="2"/>
</dbReference>
<keyword evidence="1" id="KW-0853">WD repeat</keyword>
<dbReference type="SUPFAM" id="SSF50978">
    <property type="entry name" value="WD40 repeat-like"/>
    <property type="match status" value="1"/>
</dbReference>
<keyword evidence="2" id="KW-0677">Repeat</keyword>
<sequence length="731" mass="82974">MLLSTGSIILEWPSEQRRLHIPSAIIKSFHLFQDKLLEWIECLVWLGKASEILQTLELIDQMAQEPELSLFARDAMIFYSRHRKTIQAHPLQVYTSAMVWGWKSSLVRLANLEKVLPWLVVSPRGDECQPHFIRKFPLVPLAPEHSSNRRLDKMWKKDKIAFSQNGERLVWARPCGDDIFIQDVRSGEIYDSYSKGWITKIAVDARGDKVVWSHPDRVSLWTVGSRGKSLQKIGRHSDAILGVACSSDGETVMSMSQKEIKIWSSTAKPGENLLSTISMPEHVGYSRNVYILSPDGQHFAILGVSDKQPTLSLAEVKIWIYAMDKTDPIEDDKFQLPVSGLDALADAYFVPNKKFVLGSEAWDLEPCPWGSLPVDPFHLYDWATDLVFSPGGRRVATITNRQVYLWEAPATRTDDSPHITTIVLSPDGKRTALIKRTVDYFFCYLLTDATGHMQELTEGVRKVYFSPDGMRVATVKPEDDTPSSYYMVEVWDTATGERECSIRIEGYVANLAFSPDRKLVAFSHGANISLYYANNGTFFRQYLDTRDEDPLGFSPDSLRLISCDEHYTGGSTDVNERHVYDHWEGDYSPDVGTLHCSQDEVDGSIPVYSSDGKHIVFHNPRHVYKLRHVLDIEAKSSRTEAKQGLYVDENSITSMGAPQADGWLCYGDKRILKLGNGARDLWQFVIEGNRFAMTFRDSENVLHGYFDPDKFHKELEGEEHSGFSRPRRTGP</sequence>
<reference evidence="3" key="1">
    <citation type="submission" date="2023-01" db="EMBL/GenBank/DDBJ databases">
        <authorList>
            <person name="Van Ghelder C."/>
            <person name="Rancurel C."/>
        </authorList>
    </citation>
    <scope>NUCLEOTIDE SEQUENCE</scope>
    <source>
        <strain evidence="3">CNCM I-4278</strain>
    </source>
</reference>
<organism evidence="3 4">
    <name type="scientific">Periconia digitata</name>
    <dbReference type="NCBI Taxonomy" id="1303443"/>
    <lineage>
        <taxon>Eukaryota</taxon>
        <taxon>Fungi</taxon>
        <taxon>Dikarya</taxon>
        <taxon>Ascomycota</taxon>
        <taxon>Pezizomycotina</taxon>
        <taxon>Dothideomycetes</taxon>
        <taxon>Pleosporomycetidae</taxon>
        <taxon>Pleosporales</taxon>
        <taxon>Massarineae</taxon>
        <taxon>Periconiaceae</taxon>
        <taxon>Periconia</taxon>
    </lineage>
</organism>
<dbReference type="InterPro" id="IPR001680">
    <property type="entry name" value="WD40_rpt"/>
</dbReference>
<evidence type="ECO:0000313" key="3">
    <source>
        <dbReference type="EMBL" id="CAI6333011.1"/>
    </source>
</evidence>
<dbReference type="SMART" id="SM00320">
    <property type="entry name" value="WD40"/>
    <property type="match status" value="4"/>
</dbReference>
<name>A0A9W4UDP3_9PLEO</name>
<evidence type="ECO:0000256" key="2">
    <source>
        <dbReference type="ARBA" id="ARBA00022737"/>
    </source>
</evidence>
<protein>
    <submittedName>
        <fullName evidence="3">Uncharacterized protein</fullName>
    </submittedName>
</protein>
<evidence type="ECO:0000313" key="4">
    <source>
        <dbReference type="Proteomes" id="UP001152607"/>
    </source>
</evidence>
<evidence type="ECO:0000256" key="1">
    <source>
        <dbReference type="ARBA" id="ARBA00022574"/>
    </source>
</evidence>
<dbReference type="AlphaFoldDB" id="A0A9W4UDP3"/>
<comment type="caution">
    <text evidence="3">The sequence shown here is derived from an EMBL/GenBank/DDBJ whole genome shotgun (WGS) entry which is preliminary data.</text>
</comment>
<keyword evidence="4" id="KW-1185">Reference proteome</keyword>
<gene>
    <name evidence="3" type="ORF">PDIGIT_LOCUS6045</name>
</gene>
<proteinExistence type="predicted"/>
<dbReference type="PANTHER" id="PTHR19848:SF8">
    <property type="entry name" value="F-BOX AND WD REPEAT DOMAIN CONTAINING 7"/>
    <property type="match status" value="1"/>
</dbReference>